<dbReference type="EMBL" id="CP035503">
    <property type="protein sequence ID" value="QDL36350.1"/>
    <property type="molecule type" value="Genomic_DNA"/>
</dbReference>
<dbReference type="OrthoDB" id="9154044at2"/>
<gene>
    <name evidence="1" type="ORF">EUB48_02810</name>
</gene>
<reference evidence="1 2" key="1">
    <citation type="submission" date="2019-01" db="EMBL/GenBank/DDBJ databases">
        <title>Genomic insights into a novel species Rhodoferax sp.</title>
        <authorList>
            <person name="Jin L."/>
        </authorList>
    </citation>
    <scope>NUCLEOTIDE SEQUENCE [LARGE SCALE GENOMIC DNA]</scope>
    <source>
        <strain evidence="1 2">CHu59-6-5</strain>
    </source>
</reference>
<dbReference type="AlphaFoldDB" id="A0A515D7F1"/>
<accession>A0A515D7F1</accession>
<dbReference type="Proteomes" id="UP000316798">
    <property type="component" value="Chromosome"/>
</dbReference>
<proteinExistence type="predicted"/>
<evidence type="ECO:0000313" key="2">
    <source>
        <dbReference type="Proteomes" id="UP000316798"/>
    </source>
</evidence>
<sequence length="146" mass="14966">MPMNSQRRWWLRSVTLMVWALAAASAMFWGLKFVPAPGAPAALPIAGSEVATADPTAVARLLGANPAAAPAAGAVSRYKLLGVVADRGHSGAALIAIDGKPPKPYRVGAPVDDGLLLQFVAPRRAVLAAGMDAPASVTLDLPPLKP</sequence>
<name>A0A515D7F1_9BURK</name>
<dbReference type="RefSeq" id="WP_142817523.1">
    <property type="nucleotide sequence ID" value="NZ_CP035503.1"/>
</dbReference>
<organism evidence="1 2">
    <name type="scientific">Rhodoferax sediminis</name>
    <dbReference type="NCBI Taxonomy" id="2509614"/>
    <lineage>
        <taxon>Bacteria</taxon>
        <taxon>Pseudomonadati</taxon>
        <taxon>Pseudomonadota</taxon>
        <taxon>Betaproteobacteria</taxon>
        <taxon>Burkholderiales</taxon>
        <taxon>Comamonadaceae</taxon>
        <taxon>Rhodoferax</taxon>
    </lineage>
</organism>
<keyword evidence="2" id="KW-1185">Reference proteome</keyword>
<dbReference type="KEGG" id="rhf:EUB48_02810"/>
<evidence type="ECO:0000313" key="1">
    <source>
        <dbReference type="EMBL" id="QDL36350.1"/>
    </source>
</evidence>
<protein>
    <submittedName>
        <fullName evidence="1">General secretion pathway protein C</fullName>
    </submittedName>
</protein>